<dbReference type="SMART" id="SM00347">
    <property type="entry name" value="HTH_MARR"/>
    <property type="match status" value="1"/>
</dbReference>
<evidence type="ECO:0000313" key="2">
    <source>
        <dbReference type="EMBL" id="MFC3164742.1"/>
    </source>
</evidence>
<evidence type="ECO:0000259" key="1">
    <source>
        <dbReference type="PROSITE" id="PS50995"/>
    </source>
</evidence>
<dbReference type="RefSeq" id="WP_244658707.1">
    <property type="nucleotide sequence ID" value="NZ_CP059896.1"/>
</dbReference>
<accession>A0ABV7I256</accession>
<dbReference type="SUPFAM" id="SSF46785">
    <property type="entry name" value="Winged helix' DNA-binding domain"/>
    <property type="match status" value="1"/>
</dbReference>
<comment type="caution">
    <text evidence="2">The sequence shown here is derived from an EMBL/GenBank/DDBJ whole genome shotgun (WGS) entry which is preliminary data.</text>
</comment>
<dbReference type="InterPro" id="IPR039422">
    <property type="entry name" value="MarR/SlyA-like"/>
</dbReference>
<name>A0ABV7I256_9HYPH</name>
<dbReference type="EMBL" id="JBHRTG010000019">
    <property type="protein sequence ID" value="MFC3164742.1"/>
    <property type="molecule type" value="Genomic_DNA"/>
</dbReference>
<dbReference type="PROSITE" id="PS50995">
    <property type="entry name" value="HTH_MARR_2"/>
    <property type="match status" value="1"/>
</dbReference>
<feature type="domain" description="HTH marR-type" evidence="1">
    <location>
        <begin position="21"/>
        <end position="154"/>
    </location>
</feature>
<evidence type="ECO:0000313" key="3">
    <source>
        <dbReference type="Proteomes" id="UP001595647"/>
    </source>
</evidence>
<dbReference type="Pfam" id="PF01047">
    <property type="entry name" value="MarR"/>
    <property type="match status" value="1"/>
</dbReference>
<dbReference type="PANTHER" id="PTHR33164">
    <property type="entry name" value="TRANSCRIPTIONAL REGULATOR, MARR FAMILY"/>
    <property type="match status" value="1"/>
</dbReference>
<organism evidence="2 3">
    <name type="scientific">Ciceribacter thiooxidans</name>
    <dbReference type="NCBI Taxonomy" id="1969821"/>
    <lineage>
        <taxon>Bacteria</taxon>
        <taxon>Pseudomonadati</taxon>
        <taxon>Pseudomonadota</taxon>
        <taxon>Alphaproteobacteria</taxon>
        <taxon>Hyphomicrobiales</taxon>
        <taxon>Rhizobiaceae</taxon>
        <taxon>Ciceribacter</taxon>
    </lineage>
</organism>
<dbReference type="PANTHER" id="PTHR33164:SF89">
    <property type="entry name" value="MARR FAMILY REGULATORY PROTEIN"/>
    <property type="match status" value="1"/>
</dbReference>
<sequence>MPRTKDGEPNPQSAIDFSMMEDAVGYRLRRAQLAVFQQFNEAFAAKDLRPTDFAVLLLLSCNQGLKQSEVAEALGIQRANFVAIVDGLEEKGLVERRKSETDRRVQALYTTRTGAEYLNELMPIWAEHEERLIARLGGTGERDQLIHLLKRLCD</sequence>
<dbReference type="InterPro" id="IPR000835">
    <property type="entry name" value="HTH_MarR-typ"/>
</dbReference>
<keyword evidence="3" id="KW-1185">Reference proteome</keyword>
<dbReference type="InterPro" id="IPR036390">
    <property type="entry name" value="WH_DNA-bd_sf"/>
</dbReference>
<dbReference type="InterPro" id="IPR036388">
    <property type="entry name" value="WH-like_DNA-bd_sf"/>
</dbReference>
<gene>
    <name evidence="2" type="ORF">ACFOHV_15790</name>
</gene>
<reference evidence="3" key="1">
    <citation type="journal article" date="2019" name="Int. J. Syst. Evol. Microbiol.">
        <title>The Global Catalogue of Microorganisms (GCM) 10K type strain sequencing project: providing services to taxonomists for standard genome sequencing and annotation.</title>
        <authorList>
            <consortium name="The Broad Institute Genomics Platform"/>
            <consortium name="The Broad Institute Genome Sequencing Center for Infectious Disease"/>
            <person name="Wu L."/>
            <person name="Ma J."/>
        </authorList>
    </citation>
    <scope>NUCLEOTIDE SEQUENCE [LARGE SCALE GENOMIC DNA]</scope>
    <source>
        <strain evidence="3">KCTC 52231</strain>
    </source>
</reference>
<dbReference type="PRINTS" id="PR00598">
    <property type="entry name" value="HTHMARR"/>
</dbReference>
<protein>
    <submittedName>
        <fullName evidence="2">MarR family winged helix-turn-helix transcriptional regulator</fullName>
    </submittedName>
</protein>
<dbReference type="Gene3D" id="1.10.10.10">
    <property type="entry name" value="Winged helix-like DNA-binding domain superfamily/Winged helix DNA-binding domain"/>
    <property type="match status" value="1"/>
</dbReference>
<proteinExistence type="predicted"/>
<dbReference type="Proteomes" id="UP001595647">
    <property type="component" value="Unassembled WGS sequence"/>
</dbReference>